<sequence>MKEAPGPRAETISEGEQKFMRIQNSEKKYNVKNDDKEKQADKTTVLLNGQFNSDKERSDIGRYGVYRNNPSSTNRVLRSQVKWFAFKQSRNKIAVEEEQCQETRVVQRIDQQHVSEKNRRSNGAKLGDNNQHQRPKIEVEWPEYRESASDTFQEAETQASTTCKISNHGLSFKNVALTGTESTGENFVSSIIHQRRCSVS</sequence>
<feature type="region of interest" description="Disordered" evidence="1">
    <location>
        <begin position="1"/>
        <end position="42"/>
    </location>
</feature>
<proteinExistence type="predicted"/>
<feature type="region of interest" description="Disordered" evidence="1">
    <location>
        <begin position="111"/>
        <end position="136"/>
    </location>
</feature>
<keyword evidence="3" id="KW-1185">Reference proteome</keyword>
<reference evidence="2 3" key="1">
    <citation type="submission" date="2015-07" db="EMBL/GenBank/DDBJ databases">
        <title>The genome of Dufourea novaeangliae.</title>
        <authorList>
            <person name="Pan H."/>
            <person name="Kapheim K."/>
        </authorList>
    </citation>
    <scope>NUCLEOTIDE SEQUENCE [LARGE SCALE GENOMIC DNA]</scope>
    <source>
        <strain evidence="2">0120121106</strain>
        <tissue evidence="2">Whole body</tissue>
    </source>
</reference>
<dbReference type="EMBL" id="KQ434977">
    <property type="protein sequence ID" value="KZC12903.1"/>
    <property type="molecule type" value="Genomic_DNA"/>
</dbReference>
<protein>
    <submittedName>
        <fullName evidence="2">Uncharacterized protein</fullName>
    </submittedName>
</protein>
<evidence type="ECO:0000313" key="2">
    <source>
        <dbReference type="EMBL" id="KZC12903.1"/>
    </source>
</evidence>
<evidence type="ECO:0000313" key="3">
    <source>
        <dbReference type="Proteomes" id="UP000076502"/>
    </source>
</evidence>
<gene>
    <name evidence="2" type="ORF">WN55_04421</name>
</gene>
<feature type="compositionally biased region" description="Basic and acidic residues" evidence="1">
    <location>
        <begin position="15"/>
        <end position="41"/>
    </location>
</feature>
<dbReference type="Proteomes" id="UP000076502">
    <property type="component" value="Unassembled WGS sequence"/>
</dbReference>
<evidence type="ECO:0000256" key="1">
    <source>
        <dbReference type="SAM" id="MobiDB-lite"/>
    </source>
</evidence>
<organism evidence="2 3">
    <name type="scientific">Dufourea novaeangliae</name>
    <name type="common">Sweat bee</name>
    <dbReference type="NCBI Taxonomy" id="178035"/>
    <lineage>
        <taxon>Eukaryota</taxon>
        <taxon>Metazoa</taxon>
        <taxon>Ecdysozoa</taxon>
        <taxon>Arthropoda</taxon>
        <taxon>Hexapoda</taxon>
        <taxon>Insecta</taxon>
        <taxon>Pterygota</taxon>
        <taxon>Neoptera</taxon>
        <taxon>Endopterygota</taxon>
        <taxon>Hymenoptera</taxon>
        <taxon>Apocrita</taxon>
        <taxon>Aculeata</taxon>
        <taxon>Apoidea</taxon>
        <taxon>Anthophila</taxon>
        <taxon>Halictidae</taxon>
        <taxon>Rophitinae</taxon>
        <taxon>Dufourea</taxon>
    </lineage>
</organism>
<name>A0A154PM47_DUFNO</name>
<accession>A0A154PM47</accession>
<dbReference type="AlphaFoldDB" id="A0A154PM47"/>